<reference evidence="2 3" key="1">
    <citation type="journal article" date="2023" name="Plants (Basel)">
        <title>Bridging the Gap: Combining Genomics and Transcriptomics Approaches to Understand Stylosanthes scabra, an Orphan Legume from the Brazilian Caatinga.</title>
        <authorList>
            <person name="Ferreira-Neto J.R.C."/>
            <person name="da Silva M.D."/>
            <person name="Binneck E."/>
            <person name="de Melo N.F."/>
            <person name="da Silva R.H."/>
            <person name="de Melo A.L.T.M."/>
            <person name="Pandolfi V."/>
            <person name="Bustamante F.O."/>
            <person name="Brasileiro-Vidal A.C."/>
            <person name="Benko-Iseppon A.M."/>
        </authorList>
    </citation>
    <scope>NUCLEOTIDE SEQUENCE [LARGE SCALE GENOMIC DNA]</scope>
    <source>
        <tissue evidence="2">Leaves</tissue>
    </source>
</reference>
<dbReference type="Proteomes" id="UP001341840">
    <property type="component" value="Unassembled WGS sequence"/>
</dbReference>
<dbReference type="CDD" id="cd23659">
    <property type="entry name" value="USP_At3g01520-like"/>
    <property type="match status" value="1"/>
</dbReference>
<feature type="domain" description="UspA" evidence="1">
    <location>
        <begin position="44"/>
        <end position="194"/>
    </location>
</feature>
<accession>A0ABU6RAG5</accession>
<dbReference type="PANTHER" id="PTHR46100:SF7">
    <property type="entry name" value="UNIVERSAL STRESS PROTEIN PHOS34-LIKE"/>
    <property type="match status" value="1"/>
</dbReference>
<gene>
    <name evidence="2" type="ORF">PIB30_025581</name>
</gene>
<dbReference type="PRINTS" id="PR01438">
    <property type="entry name" value="UNVRSLSTRESS"/>
</dbReference>
<evidence type="ECO:0000313" key="2">
    <source>
        <dbReference type="EMBL" id="MED6120955.1"/>
    </source>
</evidence>
<protein>
    <recommendedName>
        <fullName evidence="1">UspA domain-containing protein</fullName>
    </recommendedName>
</protein>
<comment type="caution">
    <text evidence="2">The sequence shown here is derived from an EMBL/GenBank/DDBJ whole genome shotgun (WGS) entry which is preliminary data.</text>
</comment>
<name>A0ABU6RAG5_9FABA</name>
<dbReference type="InterPro" id="IPR006016">
    <property type="entry name" value="UspA"/>
</dbReference>
<evidence type="ECO:0000313" key="3">
    <source>
        <dbReference type="Proteomes" id="UP001341840"/>
    </source>
</evidence>
<dbReference type="Pfam" id="PF00582">
    <property type="entry name" value="Usp"/>
    <property type="match status" value="1"/>
</dbReference>
<dbReference type="Gene3D" id="3.40.50.620">
    <property type="entry name" value="HUPs"/>
    <property type="match status" value="1"/>
</dbReference>
<keyword evidence="3" id="KW-1185">Reference proteome</keyword>
<dbReference type="InterPro" id="IPR014729">
    <property type="entry name" value="Rossmann-like_a/b/a_fold"/>
</dbReference>
<dbReference type="InterPro" id="IPR006015">
    <property type="entry name" value="Universal_stress_UspA"/>
</dbReference>
<organism evidence="2 3">
    <name type="scientific">Stylosanthes scabra</name>
    <dbReference type="NCBI Taxonomy" id="79078"/>
    <lineage>
        <taxon>Eukaryota</taxon>
        <taxon>Viridiplantae</taxon>
        <taxon>Streptophyta</taxon>
        <taxon>Embryophyta</taxon>
        <taxon>Tracheophyta</taxon>
        <taxon>Spermatophyta</taxon>
        <taxon>Magnoliopsida</taxon>
        <taxon>eudicotyledons</taxon>
        <taxon>Gunneridae</taxon>
        <taxon>Pentapetalae</taxon>
        <taxon>rosids</taxon>
        <taxon>fabids</taxon>
        <taxon>Fabales</taxon>
        <taxon>Fabaceae</taxon>
        <taxon>Papilionoideae</taxon>
        <taxon>50 kb inversion clade</taxon>
        <taxon>dalbergioids sensu lato</taxon>
        <taxon>Dalbergieae</taxon>
        <taxon>Pterocarpus clade</taxon>
        <taxon>Stylosanthes</taxon>
    </lineage>
</organism>
<proteinExistence type="predicted"/>
<dbReference type="EMBL" id="JASCZI010030302">
    <property type="protein sequence ID" value="MED6120955.1"/>
    <property type="molecule type" value="Genomic_DNA"/>
</dbReference>
<evidence type="ECO:0000259" key="1">
    <source>
        <dbReference type="Pfam" id="PF00582"/>
    </source>
</evidence>
<sequence>MHTTQVSPPYFLMSRHIPSLIDLNHLGRAIPFWLPDQNRLHSSIGVALDLSHGSKLALKWGIENLIRNGDTLYVIHIKPPQSGESRNLLWATTGSPLIPLVEFREREVMNNYEVETDPEVLDMLDTATRQKQVTVVAKIYWGDPREKICEAVGDLKLHSLVMGSRGLGAIQRVLLGSVTNYVTANATCPVTIVKESAPSTA</sequence>
<dbReference type="PANTHER" id="PTHR46100">
    <property type="entry name" value="IMP2'P"/>
    <property type="match status" value="1"/>
</dbReference>
<dbReference type="SUPFAM" id="SSF52402">
    <property type="entry name" value="Adenine nucleotide alpha hydrolases-like"/>
    <property type="match status" value="1"/>
</dbReference>